<organism evidence="1 2">
    <name type="scientific">Macleaya cordata</name>
    <name type="common">Five-seeded plume-poppy</name>
    <name type="synonym">Bocconia cordata</name>
    <dbReference type="NCBI Taxonomy" id="56857"/>
    <lineage>
        <taxon>Eukaryota</taxon>
        <taxon>Viridiplantae</taxon>
        <taxon>Streptophyta</taxon>
        <taxon>Embryophyta</taxon>
        <taxon>Tracheophyta</taxon>
        <taxon>Spermatophyta</taxon>
        <taxon>Magnoliopsida</taxon>
        <taxon>Ranunculales</taxon>
        <taxon>Papaveraceae</taxon>
        <taxon>Papaveroideae</taxon>
        <taxon>Macleaya</taxon>
    </lineage>
</organism>
<accession>A0A200QZD3</accession>
<dbReference type="OMA" id="EIMTYKS"/>
<name>A0A200QZD3_MACCD</name>
<dbReference type="EMBL" id="MVGT01000735">
    <property type="protein sequence ID" value="OVA15770.1"/>
    <property type="molecule type" value="Genomic_DNA"/>
</dbReference>
<dbReference type="OrthoDB" id="2017266at2759"/>
<keyword evidence="2" id="KW-1185">Reference proteome</keyword>
<proteinExistence type="predicted"/>
<evidence type="ECO:0000313" key="2">
    <source>
        <dbReference type="Proteomes" id="UP000195402"/>
    </source>
</evidence>
<evidence type="ECO:0000313" key="1">
    <source>
        <dbReference type="EMBL" id="OVA15770.1"/>
    </source>
</evidence>
<dbReference type="InParanoid" id="A0A200QZD3"/>
<dbReference type="STRING" id="56857.A0A200QZD3"/>
<sequence>MLNAAKDDRTRKAALKALVGLSTSDETVGALYQAGAISVIRSTPTSLEEAEIMTYKSNLLKRFQDLKFEDAAS</sequence>
<protein>
    <recommendedName>
        <fullName evidence="3">Armadillo</fullName>
    </recommendedName>
</protein>
<gene>
    <name evidence="1" type="ORF">BVC80_1829g80</name>
</gene>
<evidence type="ECO:0008006" key="3">
    <source>
        <dbReference type="Google" id="ProtNLM"/>
    </source>
</evidence>
<comment type="caution">
    <text evidence="1">The sequence shown here is derived from an EMBL/GenBank/DDBJ whole genome shotgun (WGS) entry which is preliminary data.</text>
</comment>
<dbReference type="Proteomes" id="UP000195402">
    <property type="component" value="Unassembled WGS sequence"/>
</dbReference>
<dbReference type="AlphaFoldDB" id="A0A200QZD3"/>
<dbReference type="PANTHER" id="PTHR47673">
    <property type="entry name" value="ARM REPEAT SUPERFAMILY PROTEIN"/>
    <property type="match status" value="1"/>
</dbReference>
<dbReference type="PANTHER" id="PTHR47673:SF1">
    <property type="entry name" value="ARM REPEAT SUPERFAMILY PROTEIN"/>
    <property type="match status" value="1"/>
</dbReference>
<reference evidence="1 2" key="1">
    <citation type="journal article" date="2017" name="Mol. Plant">
        <title>The Genome of Medicinal Plant Macleaya cordata Provides New Insights into Benzylisoquinoline Alkaloids Metabolism.</title>
        <authorList>
            <person name="Liu X."/>
            <person name="Liu Y."/>
            <person name="Huang P."/>
            <person name="Ma Y."/>
            <person name="Qing Z."/>
            <person name="Tang Q."/>
            <person name="Cao H."/>
            <person name="Cheng P."/>
            <person name="Zheng Y."/>
            <person name="Yuan Z."/>
            <person name="Zhou Y."/>
            <person name="Liu J."/>
            <person name="Tang Z."/>
            <person name="Zhuo Y."/>
            <person name="Zhang Y."/>
            <person name="Yu L."/>
            <person name="Huang J."/>
            <person name="Yang P."/>
            <person name="Peng Q."/>
            <person name="Zhang J."/>
            <person name="Jiang W."/>
            <person name="Zhang Z."/>
            <person name="Lin K."/>
            <person name="Ro D.K."/>
            <person name="Chen X."/>
            <person name="Xiong X."/>
            <person name="Shang Y."/>
            <person name="Huang S."/>
            <person name="Zeng J."/>
        </authorList>
    </citation>
    <scope>NUCLEOTIDE SEQUENCE [LARGE SCALE GENOMIC DNA]</scope>
    <source>
        <strain evidence="2">cv. BLH2017</strain>
        <tissue evidence="1">Root</tissue>
    </source>
</reference>